<accession>A0A2M8ESW1</accession>
<evidence type="ECO:0000259" key="7">
    <source>
        <dbReference type="Pfam" id="PF00814"/>
    </source>
</evidence>
<keyword evidence="4" id="KW-0479">Metal-binding</keyword>
<dbReference type="AlphaFoldDB" id="A0A2M8ESW1"/>
<dbReference type="EC" id="2.3.1.234" evidence="1"/>
<sequence>MKKNFTILAIDTSCDETSAAVTDDDHVLSNIVSSQVEFHQKYGGVVPNIARRMHQQLIKPVINEALKRAGKTIDKIDALAITVGPGLAPALEVGISTTKNLAAEYQLPIIAVNHMEAHLLSSFAKNSKGNGAFSKINSQFPILGLLVSGGHTQLVLMKNFGKYQ</sequence>
<dbReference type="FunFam" id="3.30.420.40:FF:000012">
    <property type="entry name" value="tRNA N6-adenosine threonylcarbamoyltransferase"/>
    <property type="match status" value="1"/>
</dbReference>
<feature type="non-terminal residue" evidence="8">
    <location>
        <position position="164"/>
    </location>
</feature>
<comment type="caution">
    <text evidence="8">The sequence shown here is derived from an EMBL/GenBank/DDBJ whole genome shotgun (WGS) entry which is preliminary data.</text>
</comment>
<organism evidence="8 9">
    <name type="scientific">Candidatus Shapirobacteria bacterium CG_4_9_14_0_2_um_filter_39_11</name>
    <dbReference type="NCBI Taxonomy" id="1974478"/>
    <lineage>
        <taxon>Bacteria</taxon>
        <taxon>Candidatus Shapironibacteriota</taxon>
    </lineage>
</organism>
<dbReference type="Gene3D" id="3.30.420.40">
    <property type="match status" value="2"/>
</dbReference>
<dbReference type="InterPro" id="IPR043129">
    <property type="entry name" value="ATPase_NBD"/>
</dbReference>
<reference evidence="9" key="1">
    <citation type="submission" date="2017-09" db="EMBL/GenBank/DDBJ databases">
        <title>Depth-based differentiation of microbial function through sediment-hosted aquifers and enrichment of novel symbionts in the deep terrestrial subsurface.</title>
        <authorList>
            <person name="Probst A.J."/>
            <person name="Ladd B."/>
            <person name="Jarett J.K."/>
            <person name="Geller-Mcgrath D.E."/>
            <person name="Sieber C.M.K."/>
            <person name="Emerson J.B."/>
            <person name="Anantharaman K."/>
            <person name="Thomas B.C."/>
            <person name="Malmstrom R."/>
            <person name="Stieglmeier M."/>
            <person name="Klingl A."/>
            <person name="Woyke T."/>
            <person name="Ryan C.M."/>
            <person name="Banfield J.F."/>
        </authorList>
    </citation>
    <scope>NUCLEOTIDE SEQUENCE [LARGE SCALE GENOMIC DNA]</scope>
</reference>
<dbReference type="PANTHER" id="PTHR11735:SF6">
    <property type="entry name" value="TRNA N6-ADENOSINE THREONYLCARBAMOYLTRANSFERASE, MITOCHONDRIAL"/>
    <property type="match status" value="1"/>
</dbReference>
<comment type="catalytic activity">
    <reaction evidence="6">
        <text>L-threonylcarbamoyladenylate + adenosine(37) in tRNA = N(6)-L-threonylcarbamoyladenosine(37) in tRNA + AMP + H(+)</text>
        <dbReference type="Rhea" id="RHEA:37059"/>
        <dbReference type="Rhea" id="RHEA-COMP:10162"/>
        <dbReference type="Rhea" id="RHEA-COMP:10163"/>
        <dbReference type="ChEBI" id="CHEBI:15378"/>
        <dbReference type="ChEBI" id="CHEBI:73682"/>
        <dbReference type="ChEBI" id="CHEBI:74411"/>
        <dbReference type="ChEBI" id="CHEBI:74418"/>
        <dbReference type="ChEBI" id="CHEBI:456215"/>
        <dbReference type="EC" id="2.3.1.234"/>
    </reaction>
</comment>
<name>A0A2M8ESW1_9BACT</name>
<dbReference type="Proteomes" id="UP000229816">
    <property type="component" value="Unassembled WGS sequence"/>
</dbReference>
<keyword evidence="2 8" id="KW-0808">Transferase</keyword>
<keyword evidence="3" id="KW-0819">tRNA processing</keyword>
<evidence type="ECO:0000256" key="1">
    <source>
        <dbReference type="ARBA" id="ARBA00012156"/>
    </source>
</evidence>
<dbReference type="InterPro" id="IPR017861">
    <property type="entry name" value="KAE1/TsaD"/>
</dbReference>
<dbReference type="Pfam" id="PF00814">
    <property type="entry name" value="TsaD"/>
    <property type="match status" value="1"/>
</dbReference>
<evidence type="ECO:0000313" key="9">
    <source>
        <dbReference type="Proteomes" id="UP000229816"/>
    </source>
</evidence>
<dbReference type="PANTHER" id="PTHR11735">
    <property type="entry name" value="TRNA N6-ADENOSINE THREONYLCARBAMOYLTRANSFERASE"/>
    <property type="match status" value="1"/>
</dbReference>
<evidence type="ECO:0000256" key="2">
    <source>
        <dbReference type="ARBA" id="ARBA00022679"/>
    </source>
</evidence>
<feature type="domain" description="Gcp-like" evidence="7">
    <location>
        <begin position="26"/>
        <end position="164"/>
    </location>
</feature>
<dbReference type="EMBL" id="PFSF01000027">
    <property type="protein sequence ID" value="PJC28214.1"/>
    <property type="molecule type" value="Genomic_DNA"/>
</dbReference>
<evidence type="ECO:0000256" key="4">
    <source>
        <dbReference type="ARBA" id="ARBA00022723"/>
    </source>
</evidence>
<dbReference type="PRINTS" id="PR00789">
    <property type="entry name" value="OSIALOPTASE"/>
</dbReference>
<evidence type="ECO:0000313" key="8">
    <source>
        <dbReference type="EMBL" id="PJC28214.1"/>
    </source>
</evidence>
<proteinExistence type="predicted"/>
<dbReference type="SUPFAM" id="SSF53067">
    <property type="entry name" value="Actin-like ATPase domain"/>
    <property type="match status" value="1"/>
</dbReference>
<dbReference type="GO" id="GO:0046872">
    <property type="term" value="F:metal ion binding"/>
    <property type="evidence" value="ECO:0007669"/>
    <property type="project" value="UniProtKB-KW"/>
</dbReference>
<dbReference type="InterPro" id="IPR000905">
    <property type="entry name" value="Gcp-like_dom"/>
</dbReference>
<evidence type="ECO:0000256" key="6">
    <source>
        <dbReference type="ARBA" id="ARBA00048117"/>
    </source>
</evidence>
<evidence type="ECO:0000256" key="5">
    <source>
        <dbReference type="ARBA" id="ARBA00023315"/>
    </source>
</evidence>
<dbReference type="GO" id="GO:0008033">
    <property type="term" value="P:tRNA processing"/>
    <property type="evidence" value="ECO:0007669"/>
    <property type="project" value="UniProtKB-KW"/>
</dbReference>
<dbReference type="GO" id="GO:0061711">
    <property type="term" value="F:tRNA N(6)-L-threonylcarbamoyladenine synthase activity"/>
    <property type="evidence" value="ECO:0007669"/>
    <property type="project" value="UniProtKB-EC"/>
</dbReference>
<protein>
    <recommendedName>
        <fullName evidence="1">N(6)-L-threonylcarbamoyladenine synthase</fullName>
        <ecNumber evidence="1">2.3.1.234</ecNumber>
    </recommendedName>
</protein>
<gene>
    <name evidence="8" type="ORF">CO054_01280</name>
</gene>
<keyword evidence="5" id="KW-0012">Acyltransferase</keyword>
<evidence type="ECO:0000256" key="3">
    <source>
        <dbReference type="ARBA" id="ARBA00022694"/>
    </source>
</evidence>